<dbReference type="PANTHER" id="PTHR12835:SF5">
    <property type="entry name" value="BIOTIN--PROTEIN LIGASE"/>
    <property type="match status" value="1"/>
</dbReference>
<keyword evidence="3" id="KW-0067">ATP-binding</keyword>
<dbReference type="HOGENOM" id="CLU_051096_3_0_0"/>
<dbReference type="EMBL" id="CP000804">
    <property type="protein sequence ID" value="ABU59708.1"/>
    <property type="molecule type" value="Genomic_DNA"/>
</dbReference>
<dbReference type="GO" id="GO:0005524">
    <property type="term" value="F:ATP binding"/>
    <property type="evidence" value="ECO:0007669"/>
    <property type="project" value="UniProtKB-KW"/>
</dbReference>
<evidence type="ECO:0000313" key="8">
    <source>
        <dbReference type="Proteomes" id="UP000000263"/>
    </source>
</evidence>
<dbReference type="RefSeq" id="WP_012122131.1">
    <property type="nucleotide sequence ID" value="NC_009767.1"/>
</dbReference>
<dbReference type="Pfam" id="PF02237">
    <property type="entry name" value="BPL_C"/>
    <property type="match status" value="1"/>
</dbReference>
<keyword evidence="4" id="KW-0092">Biotin</keyword>
<dbReference type="Pfam" id="PF03099">
    <property type="entry name" value="BPL_LplA_LipB"/>
    <property type="match status" value="1"/>
</dbReference>
<dbReference type="GO" id="GO:0005737">
    <property type="term" value="C:cytoplasm"/>
    <property type="evidence" value="ECO:0007669"/>
    <property type="project" value="TreeGrafter"/>
</dbReference>
<organism evidence="7 8">
    <name type="scientific">Roseiflexus castenholzii (strain DSM 13941 / HLO8)</name>
    <dbReference type="NCBI Taxonomy" id="383372"/>
    <lineage>
        <taxon>Bacteria</taxon>
        <taxon>Bacillati</taxon>
        <taxon>Chloroflexota</taxon>
        <taxon>Chloroflexia</taxon>
        <taxon>Chloroflexales</taxon>
        <taxon>Roseiflexineae</taxon>
        <taxon>Roseiflexaceae</taxon>
        <taxon>Roseiflexus</taxon>
    </lineage>
</organism>
<keyword evidence="8" id="KW-1185">Reference proteome</keyword>
<proteinExistence type="predicted"/>
<sequence length="272" mass="29425">MSPLPEDLDLITLRRQLDTRIIGAMLMRYERVASTNDIARARARNGYPEGLVVLTEEQSAGRGRLGRTWVSAYGDALLLSILLRPVWLPPGEAFSLTMMAGVALCEAVEHVASVRAHLKWPNDLLLFVDGKWRKSAGILTEVSVNGDTLEWAVVGMGVNVNQAPDSTINGRNLQQTATCISAAAGQRISRTALLEALLTTLDERYAQIRSGERAALFAAWRARLMHMGEPVTVTLPGGELHGIAEDVAPDGTLLLRDATGVLHAVHTGDVGF</sequence>
<dbReference type="SUPFAM" id="SSF55681">
    <property type="entry name" value="Class II aaRS and biotin synthetases"/>
    <property type="match status" value="1"/>
</dbReference>
<dbReference type="CDD" id="cd16442">
    <property type="entry name" value="BPL"/>
    <property type="match status" value="1"/>
</dbReference>
<dbReference type="EC" id="6.3.4.15" evidence="5"/>
<dbReference type="SUPFAM" id="SSF50037">
    <property type="entry name" value="C-terminal domain of transcriptional repressors"/>
    <property type="match status" value="1"/>
</dbReference>
<name>A7NQ62_ROSCS</name>
<keyword evidence="2" id="KW-0547">Nucleotide-binding</keyword>
<dbReference type="Proteomes" id="UP000000263">
    <property type="component" value="Chromosome"/>
</dbReference>
<evidence type="ECO:0000256" key="4">
    <source>
        <dbReference type="ARBA" id="ARBA00023267"/>
    </source>
</evidence>
<dbReference type="eggNOG" id="COG0340">
    <property type="taxonomic scope" value="Bacteria"/>
</dbReference>
<dbReference type="KEGG" id="rca:Rcas_3659"/>
<dbReference type="NCBIfam" id="TIGR00121">
    <property type="entry name" value="birA_ligase"/>
    <property type="match status" value="1"/>
</dbReference>
<dbReference type="InterPro" id="IPR003142">
    <property type="entry name" value="BPL_C"/>
</dbReference>
<dbReference type="InterPro" id="IPR004143">
    <property type="entry name" value="BPL_LPL_catalytic"/>
</dbReference>
<dbReference type="InterPro" id="IPR004408">
    <property type="entry name" value="Biotin_CoA_COase_ligase"/>
</dbReference>
<evidence type="ECO:0000256" key="1">
    <source>
        <dbReference type="ARBA" id="ARBA00022598"/>
    </source>
</evidence>
<evidence type="ECO:0000259" key="6">
    <source>
        <dbReference type="PROSITE" id="PS51733"/>
    </source>
</evidence>
<evidence type="ECO:0000256" key="3">
    <source>
        <dbReference type="ARBA" id="ARBA00022840"/>
    </source>
</evidence>
<accession>A7NQ62</accession>
<dbReference type="InterPro" id="IPR045864">
    <property type="entry name" value="aa-tRNA-synth_II/BPL/LPL"/>
</dbReference>
<dbReference type="STRING" id="383372.Rcas_3659"/>
<dbReference type="InterPro" id="IPR008988">
    <property type="entry name" value="Transcriptional_repressor_C"/>
</dbReference>
<evidence type="ECO:0000256" key="5">
    <source>
        <dbReference type="ARBA" id="ARBA00024227"/>
    </source>
</evidence>
<dbReference type="PROSITE" id="PS51733">
    <property type="entry name" value="BPL_LPL_CATALYTIC"/>
    <property type="match status" value="1"/>
</dbReference>
<dbReference type="PANTHER" id="PTHR12835">
    <property type="entry name" value="BIOTIN PROTEIN LIGASE"/>
    <property type="match status" value="1"/>
</dbReference>
<reference evidence="7 8" key="1">
    <citation type="submission" date="2007-08" db="EMBL/GenBank/DDBJ databases">
        <title>Complete sequence of Roseiflexus castenholzii DSM 13941.</title>
        <authorList>
            <consortium name="US DOE Joint Genome Institute"/>
            <person name="Copeland A."/>
            <person name="Lucas S."/>
            <person name="Lapidus A."/>
            <person name="Barry K."/>
            <person name="Glavina del Rio T."/>
            <person name="Dalin E."/>
            <person name="Tice H."/>
            <person name="Pitluck S."/>
            <person name="Thompson L.S."/>
            <person name="Brettin T."/>
            <person name="Bruce D."/>
            <person name="Detter J.C."/>
            <person name="Han C."/>
            <person name="Tapia R."/>
            <person name="Schmutz J."/>
            <person name="Larimer F."/>
            <person name="Land M."/>
            <person name="Hauser L."/>
            <person name="Kyrpides N."/>
            <person name="Mikhailova N."/>
            <person name="Bryant D.A."/>
            <person name="Hanada S."/>
            <person name="Tsukatani Y."/>
            <person name="Richardson P."/>
        </authorList>
    </citation>
    <scope>NUCLEOTIDE SEQUENCE [LARGE SCALE GENOMIC DNA]</scope>
    <source>
        <strain evidence="8">DSM 13941 / HLO8</strain>
    </source>
</reference>
<dbReference type="GO" id="GO:0004077">
    <property type="term" value="F:biotin--[biotin carboxyl-carrier protein] ligase activity"/>
    <property type="evidence" value="ECO:0007669"/>
    <property type="project" value="UniProtKB-EC"/>
</dbReference>
<evidence type="ECO:0000256" key="2">
    <source>
        <dbReference type="ARBA" id="ARBA00022741"/>
    </source>
</evidence>
<protein>
    <recommendedName>
        <fullName evidence="5">biotin--[biotin carboxyl-carrier protein] ligase</fullName>
        <ecNumber evidence="5">6.3.4.15</ecNumber>
    </recommendedName>
</protein>
<dbReference type="Gene3D" id="3.30.930.10">
    <property type="entry name" value="Bira Bifunctional Protein, Domain 2"/>
    <property type="match status" value="1"/>
</dbReference>
<dbReference type="OrthoDB" id="9807064at2"/>
<feature type="domain" description="BPL/LPL catalytic" evidence="6">
    <location>
        <begin position="25"/>
        <end position="209"/>
    </location>
</feature>
<dbReference type="Gene3D" id="2.30.30.100">
    <property type="match status" value="1"/>
</dbReference>
<dbReference type="AlphaFoldDB" id="A7NQ62"/>
<gene>
    <name evidence="7" type="ordered locus">Rcas_3659</name>
</gene>
<keyword evidence="1 7" id="KW-0436">Ligase</keyword>
<evidence type="ECO:0000313" key="7">
    <source>
        <dbReference type="EMBL" id="ABU59708.1"/>
    </source>
</evidence>